<evidence type="ECO:0000313" key="11">
    <source>
        <dbReference type="EMBL" id="SCX77431.1"/>
    </source>
</evidence>
<dbReference type="InterPro" id="IPR003754">
    <property type="entry name" value="4pyrrol_synth_uPrphyn_synth"/>
</dbReference>
<organism evidence="11 12">
    <name type="scientific">Thiohalorhabdus denitrificans</name>
    <dbReference type="NCBI Taxonomy" id="381306"/>
    <lineage>
        <taxon>Bacteria</taxon>
        <taxon>Pseudomonadati</taxon>
        <taxon>Pseudomonadota</taxon>
        <taxon>Gammaproteobacteria</taxon>
        <taxon>Thiohalorhabdales</taxon>
        <taxon>Thiohalorhabdaceae</taxon>
        <taxon>Thiohalorhabdus</taxon>
    </lineage>
</organism>
<dbReference type="PANTHER" id="PTHR38042:SF1">
    <property type="entry name" value="UROPORPHYRINOGEN-III SYNTHASE, CHLOROPLASTIC"/>
    <property type="match status" value="1"/>
</dbReference>
<comment type="function">
    <text evidence="6 9">Catalyzes cyclization of the linear tetrapyrrole, hydroxymethylbilane, to the macrocyclic uroporphyrinogen III.</text>
</comment>
<gene>
    <name evidence="11" type="ORF">SAMN05661077_0363</name>
</gene>
<evidence type="ECO:0000256" key="7">
    <source>
        <dbReference type="ARBA" id="ARBA00040167"/>
    </source>
</evidence>
<evidence type="ECO:0000256" key="1">
    <source>
        <dbReference type="ARBA" id="ARBA00004772"/>
    </source>
</evidence>
<dbReference type="CDD" id="cd06578">
    <property type="entry name" value="HemD"/>
    <property type="match status" value="1"/>
</dbReference>
<dbReference type="GO" id="GO:0004852">
    <property type="term" value="F:uroporphyrinogen-III synthase activity"/>
    <property type="evidence" value="ECO:0007669"/>
    <property type="project" value="UniProtKB-UniRule"/>
</dbReference>
<evidence type="ECO:0000256" key="2">
    <source>
        <dbReference type="ARBA" id="ARBA00008133"/>
    </source>
</evidence>
<reference evidence="12" key="1">
    <citation type="submission" date="2016-10" db="EMBL/GenBank/DDBJ databases">
        <authorList>
            <person name="Varghese N."/>
        </authorList>
    </citation>
    <scope>NUCLEOTIDE SEQUENCE [LARGE SCALE GENOMIC DNA]</scope>
    <source>
        <strain evidence="12">HL 19</strain>
    </source>
</reference>
<evidence type="ECO:0000256" key="6">
    <source>
        <dbReference type="ARBA" id="ARBA00037589"/>
    </source>
</evidence>
<keyword evidence="12" id="KW-1185">Reference proteome</keyword>
<evidence type="ECO:0000259" key="10">
    <source>
        <dbReference type="Pfam" id="PF02602"/>
    </source>
</evidence>
<comment type="pathway">
    <text evidence="1 9">Porphyrin-containing compound metabolism; protoporphyrin-IX biosynthesis; coproporphyrinogen-III from 5-aminolevulinate: step 3/4.</text>
</comment>
<dbReference type="Pfam" id="PF02602">
    <property type="entry name" value="HEM4"/>
    <property type="match status" value="1"/>
</dbReference>
<dbReference type="InterPro" id="IPR036108">
    <property type="entry name" value="4pyrrol_syn_uPrphyn_synt_sf"/>
</dbReference>
<dbReference type="EMBL" id="FMUN01000001">
    <property type="protein sequence ID" value="SCX77431.1"/>
    <property type="molecule type" value="Genomic_DNA"/>
</dbReference>
<evidence type="ECO:0000256" key="8">
    <source>
        <dbReference type="ARBA" id="ARBA00048617"/>
    </source>
</evidence>
<comment type="catalytic activity">
    <reaction evidence="8 9">
        <text>hydroxymethylbilane = uroporphyrinogen III + H2O</text>
        <dbReference type="Rhea" id="RHEA:18965"/>
        <dbReference type="ChEBI" id="CHEBI:15377"/>
        <dbReference type="ChEBI" id="CHEBI:57308"/>
        <dbReference type="ChEBI" id="CHEBI:57845"/>
        <dbReference type="EC" id="4.2.1.75"/>
    </reaction>
</comment>
<dbReference type="GO" id="GO:0006780">
    <property type="term" value="P:uroporphyrinogen III biosynthetic process"/>
    <property type="evidence" value="ECO:0007669"/>
    <property type="project" value="UniProtKB-UniRule"/>
</dbReference>
<dbReference type="SUPFAM" id="SSF69618">
    <property type="entry name" value="HemD-like"/>
    <property type="match status" value="1"/>
</dbReference>
<dbReference type="GO" id="GO:0006782">
    <property type="term" value="P:protoporphyrinogen IX biosynthetic process"/>
    <property type="evidence" value="ECO:0007669"/>
    <property type="project" value="UniProtKB-UniRule"/>
</dbReference>
<dbReference type="STRING" id="381306.AN478_12465"/>
<name>A0A0P9C2D4_9GAMM</name>
<protein>
    <recommendedName>
        <fullName evidence="7 9">Uroporphyrinogen-III synthase</fullName>
        <ecNumber evidence="3 9">4.2.1.75</ecNumber>
    </recommendedName>
</protein>
<proteinExistence type="inferred from homology"/>
<evidence type="ECO:0000256" key="9">
    <source>
        <dbReference type="RuleBase" id="RU366031"/>
    </source>
</evidence>
<keyword evidence="5 9" id="KW-0627">Porphyrin biosynthesis</keyword>
<dbReference type="InterPro" id="IPR039793">
    <property type="entry name" value="UROS/Hem4"/>
</dbReference>
<dbReference type="AlphaFoldDB" id="A0A0P9C2D4"/>
<comment type="similarity">
    <text evidence="2 9">Belongs to the uroporphyrinogen-III synthase family.</text>
</comment>
<sequence length="264" mass="28638">MPETPWSGCRILVTRPAHQAHALVAAIEERGGEALAFPTIAVVPPPDRGPWGRLAPDLEAFRWLFFASANAVEGFARLLREDGLPWPQGPGYAAIGRKTAAVLEEHVGAPVLTPGDFRSESFLKLAEMAPERVAGARVLVVRGEEGRELLPTTLEERGARVERLPVYARRQPDVDPAPLAAELQHGRLAAAVFTSPETFTNLLEMLDQGAREHLRAVPLVVISPVTARAVTEHGFPEPLVAPEASDEGLLRALEEHVCNPRPDP</sequence>
<dbReference type="EC" id="4.2.1.75" evidence="3 9"/>
<dbReference type="Gene3D" id="3.40.50.10090">
    <property type="match status" value="2"/>
</dbReference>
<dbReference type="OrthoDB" id="9787650at2"/>
<keyword evidence="4 9" id="KW-0456">Lyase</keyword>
<dbReference type="PANTHER" id="PTHR38042">
    <property type="entry name" value="UROPORPHYRINOGEN-III SYNTHASE, CHLOROPLASTIC"/>
    <property type="match status" value="1"/>
</dbReference>
<dbReference type="RefSeq" id="WP_074471184.1">
    <property type="nucleotide sequence ID" value="NZ_FMUN01000001.1"/>
</dbReference>
<evidence type="ECO:0000313" key="12">
    <source>
        <dbReference type="Proteomes" id="UP000183104"/>
    </source>
</evidence>
<feature type="domain" description="Tetrapyrrole biosynthesis uroporphyrinogen III synthase" evidence="10">
    <location>
        <begin position="22"/>
        <end position="250"/>
    </location>
</feature>
<dbReference type="UniPathway" id="UPA00251">
    <property type="reaction ID" value="UER00320"/>
</dbReference>
<evidence type="ECO:0000256" key="4">
    <source>
        <dbReference type="ARBA" id="ARBA00023239"/>
    </source>
</evidence>
<accession>A0A0P9C2D4</accession>
<dbReference type="Proteomes" id="UP000183104">
    <property type="component" value="Unassembled WGS sequence"/>
</dbReference>
<evidence type="ECO:0000256" key="3">
    <source>
        <dbReference type="ARBA" id="ARBA00013109"/>
    </source>
</evidence>
<evidence type="ECO:0000256" key="5">
    <source>
        <dbReference type="ARBA" id="ARBA00023244"/>
    </source>
</evidence>